<proteinExistence type="predicted"/>
<keyword evidence="2" id="KW-1185">Reference proteome</keyword>
<reference evidence="1" key="1">
    <citation type="submission" date="2021-06" db="EMBL/GenBank/DDBJ databases">
        <authorList>
            <person name="Kallberg Y."/>
            <person name="Tangrot J."/>
            <person name="Rosling A."/>
        </authorList>
    </citation>
    <scope>NUCLEOTIDE SEQUENCE</scope>
    <source>
        <strain evidence="1">28 12/20/2015</strain>
    </source>
</reference>
<feature type="non-terminal residue" evidence="1">
    <location>
        <position position="1"/>
    </location>
</feature>
<evidence type="ECO:0000313" key="2">
    <source>
        <dbReference type="Proteomes" id="UP000789366"/>
    </source>
</evidence>
<sequence>EIEAKARDLFLREGEVNAIENALKNVLGIEENNNDIKEKLAAHDKEIEKIRQEKAGLETKLTEKSAEITDLTEKITATEAEFTQKSKELNEIRAEKNDVEKAYNEAKRKISAAEKECEALKDELTREQSVHKNFQDAKAAKTQAESERNAYRESQNTTQQEKDKVLANLNKEQKQHRNTKDQLAIVSQAKEKVEKTLVAEKVAHTITAAAKNETESKLNNKIDDLEKTDEQLRNEQKKVQSLQAKCRKLRQEKSTQQEQENEILIRLNTDLHHQLETALKNYQQTKNDLQTEQTSNQKLSQDLEKELFNQKRQAEILKNNTLRSLADLQNENQQFRQTIDQKTTECDTTQQERDREVRKTSLLKKATKSLRDKLSRQTNNLVGLLSAANNAIRNYEKYLKEELKISDLNNLPSVPAPLATLINFFNNPPNCLNPQHSDYDSLKSRLRQAETECDRLAAENQKLKNQNDPARNDNPQKRSGSQPTENKSPADSQLVNELRNQIMTLNQKIRQGESINEKELLSRINSDLSLDLSPPINYDQVITAIQQLIKNNSTESYNQELASGSDKVNKNLIP</sequence>
<dbReference type="Proteomes" id="UP000789366">
    <property type="component" value="Unassembled WGS sequence"/>
</dbReference>
<gene>
    <name evidence="1" type="ORF">SPELUC_LOCUS7856</name>
</gene>
<evidence type="ECO:0000313" key="1">
    <source>
        <dbReference type="EMBL" id="CAG8620634.1"/>
    </source>
</evidence>
<comment type="caution">
    <text evidence="1">The sequence shown here is derived from an EMBL/GenBank/DDBJ whole genome shotgun (WGS) entry which is preliminary data.</text>
</comment>
<protein>
    <submittedName>
        <fullName evidence="1">9096_t:CDS:1</fullName>
    </submittedName>
</protein>
<dbReference type="EMBL" id="CAJVPW010010921">
    <property type="protein sequence ID" value="CAG8620634.1"/>
    <property type="molecule type" value="Genomic_DNA"/>
</dbReference>
<organism evidence="1 2">
    <name type="scientific">Cetraspora pellucida</name>
    <dbReference type="NCBI Taxonomy" id="1433469"/>
    <lineage>
        <taxon>Eukaryota</taxon>
        <taxon>Fungi</taxon>
        <taxon>Fungi incertae sedis</taxon>
        <taxon>Mucoromycota</taxon>
        <taxon>Glomeromycotina</taxon>
        <taxon>Glomeromycetes</taxon>
        <taxon>Diversisporales</taxon>
        <taxon>Gigasporaceae</taxon>
        <taxon>Cetraspora</taxon>
    </lineage>
</organism>
<name>A0ACA9MYS0_9GLOM</name>
<accession>A0ACA9MYS0</accession>